<gene>
    <name evidence="8" type="ORF">FYJ25_07460</name>
</gene>
<feature type="transmembrane region" description="Helical" evidence="6">
    <location>
        <begin position="308"/>
        <end position="327"/>
    </location>
</feature>
<organism evidence="8 9">
    <name type="scientific">Anaerobutyricum soehngenii</name>
    <dbReference type="NCBI Taxonomy" id="105843"/>
    <lineage>
        <taxon>Bacteria</taxon>
        <taxon>Bacillati</taxon>
        <taxon>Bacillota</taxon>
        <taxon>Clostridia</taxon>
        <taxon>Lachnospirales</taxon>
        <taxon>Lachnospiraceae</taxon>
        <taxon>Anaerobutyricum</taxon>
    </lineage>
</organism>
<dbReference type="EMBL" id="VULP01000012">
    <property type="protein sequence ID" value="MSU82193.1"/>
    <property type="molecule type" value="Genomic_DNA"/>
</dbReference>
<dbReference type="PANTHER" id="PTHR47053">
    <property type="entry name" value="MUREIN DD-ENDOPEPTIDASE MEPH-RELATED"/>
    <property type="match status" value="1"/>
</dbReference>
<keyword evidence="2" id="KW-0645">Protease</keyword>
<evidence type="ECO:0000256" key="1">
    <source>
        <dbReference type="ARBA" id="ARBA00007074"/>
    </source>
</evidence>
<dbReference type="GO" id="GO:0006508">
    <property type="term" value="P:proteolysis"/>
    <property type="evidence" value="ECO:0007669"/>
    <property type="project" value="UniProtKB-KW"/>
</dbReference>
<feature type="compositionally biased region" description="Basic and acidic residues" evidence="5">
    <location>
        <begin position="127"/>
        <end position="136"/>
    </location>
</feature>
<keyword evidence="6" id="KW-0472">Membrane</keyword>
<dbReference type="Proteomes" id="UP000433359">
    <property type="component" value="Unassembled WGS sequence"/>
</dbReference>
<evidence type="ECO:0000256" key="5">
    <source>
        <dbReference type="SAM" id="MobiDB-lite"/>
    </source>
</evidence>
<dbReference type="PANTHER" id="PTHR47053:SF5">
    <property type="entry name" value="BIFUNCTIONAL MURAMIDASE_DL-ENDOPEPTIDASE CWLT"/>
    <property type="match status" value="1"/>
</dbReference>
<dbReference type="NCBIfam" id="NF045974">
    <property type="entry name" value="conju_CD1108"/>
    <property type="match status" value="1"/>
</dbReference>
<reference evidence="8 9" key="1">
    <citation type="submission" date="2019-08" db="EMBL/GenBank/DDBJ databases">
        <title>In-depth cultivation of the pig gut microbiome towards novel bacterial diversity and tailored functional studies.</title>
        <authorList>
            <person name="Wylensek D."/>
            <person name="Hitch T.C.A."/>
            <person name="Clavel T."/>
        </authorList>
    </citation>
    <scope>NUCLEOTIDE SEQUENCE [LARGE SCALE GENOMIC DNA]</scope>
    <source>
        <strain evidence="8 9">BSM-383-APC-4H</strain>
    </source>
</reference>
<feature type="region of interest" description="Disordered" evidence="5">
    <location>
        <begin position="1"/>
        <end position="146"/>
    </location>
</feature>
<evidence type="ECO:0000256" key="2">
    <source>
        <dbReference type="ARBA" id="ARBA00022670"/>
    </source>
</evidence>
<keyword evidence="6" id="KW-0812">Transmembrane</keyword>
<sequence length="749" mass="82521">MTREGLTEETLRDGSVKKISQKSRDEPELDSTEQDEKNAAPGKRLSDSFGRTDNRRMRRYVQELRMSSDIASEERPARTFSKASSERIIEKKDSRYQGKLHSQEQIPEVSGISDQKDQVKKKRARKRLTEEQEKSGRLSFGDEGSGMIHGAGTGMGRKVAAGAALYARNQITEDGDDNAAVDGSGAVIAAADEAAHSLRRAQLRSQRSDVKAHRKGMNLDAPEASRLKFDAAKEAADRTARDSVQNAEKKRFLNRFFQRKKYKDAYRAARAGKTAGSLGGATTIAGVENMTVKAKIALKEIVRRNRTMFLGIGIFSLIFMLIAVSLGSCSASIQGGASVIGMTTYPSTDADIYAAENAYAAMEEALNRQINNMESTYPDYDSYQYNVSEIGHNPYHLTSYLTAKYGGYTYDDVKDELQDLFQAQYHLSTHGRTETVTETRTVRVGESLGNVVTSGYCNCSICCGRWSGGPTASGAYPTANHTIAVDANNPIVPMGTKVIMNGVEYTVEDTGNFARYGVAFDVYYDSHSAASAHGHQTWEAFLADDNGSREVEVTTTTTQRVLYVTLTNTNFDAVARANLTEEQEILYDALNTTLGNRDYLWDVKRITGAGGGMSYEIPPEALSDERFARMIREAEKYLGYPYVWGGSSPSTSFDCSGFVSWVVNHCGNGWNYGRRTADGLRGLCTYVPPSQAKPGDLIFFQGTYNTSGASHVGIYVGDGMMIHCGDPIQYANINTSYWQQHFMCFGRLP</sequence>
<keyword evidence="4" id="KW-0788">Thiol protease</keyword>
<keyword evidence="6" id="KW-1133">Transmembrane helix</keyword>
<feature type="compositionally biased region" description="Basic and acidic residues" evidence="5">
    <location>
        <begin position="84"/>
        <end position="96"/>
    </location>
</feature>
<evidence type="ECO:0000256" key="4">
    <source>
        <dbReference type="ARBA" id="ARBA00022807"/>
    </source>
</evidence>
<name>A0A6N7YCN7_9FIRM</name>
<feature type="domain" description="NlpC/P60" evidence="7">
    <location>
        <begin position="624"/>
        <end position="749"/>
    </location>
</feature>
<protein>
    <submittedName>
        <fullName evidence="8">Hydrolase</fullName>
    </submittedName>
</protein>
<dbReference type="Pfam" id="PF00877">
    <property type="entry name" value="NLPC_P60"/>
    <property type="match status" value="1"/>
</dbReference>
<dbReference type="InterPro" id="IPR059180">
    <property type="entry name" value="3D_YorM"/>
</dbReference>
<evidence type="ECO:0000256" key="3">
    <source>
        <dbReference type="ARBA" id="ARBA00022801"/>
    </source>
</evidence>
<dbReference type="GO" id="GO:0008234">
    <property type="term" value="F:cysteine-type peptidase activity"/>
    <property type="evidence" value="ECO:0007669"/>
    <property type="project" value="UniProtKB-KW"/>
</dbReference>
<evidence type="ECO:0000256" key="6">
    <source>
        <dbReference type="SAM" id="Phobius"/>
    </source>
</evidence>
<dbReference type="RefSeq" id="WP_154580946.1">
    <property type="nucleotide sequence ID" value="NZ_VULP01000012.1"/>
</dbReference>
<evidence type="ECO:0000313" key="9">
    <source>
        <dbReference type="Proteomes" id="UP000433359"/>
    </source>
</evidence>
<feature type="compositionally biased region" description="Basic and acidic residues" evidence="5">
    <location>
        <begin position="34"/>
        <end position="55"/>
    </location>
</feature>
<dbReference type="SUPFAM" id="SSF54001">
    <property type="entry name" value="Cysteine proteinases"/>
    <property type="match status" value="1"/>
</dbReference>
<dbReference type="AlphaFoldDB" id="A0A6N7YCN7"/>
<dbReference type="Gene3D" id="3.90.1720.10">
    <property type="entry name" value="endopeptidase domain like (from Nostoc punctiforme)"/>
    <property type="match status" value="1"/>
</dbReference>
<evidence type="ECO:0000313" key="8">
    <source>
        <dbReference type="EMBL" id="MSU82193.1"/>
    </source>
</evidence>
<accession>A0A6N7YCN7</accession>
<dbReference type="InterPro" id="IPR000064">
    <property type="entry name" value="NLP_P60_dom"/>
</dbReference>
<comment type="caution">
    <text evidence="8">The sequence shown here is derived from an EMBL/GenBank/DDBJ whole genome shotgun (WGS) entry which is preliminary data.</text>
</comment>
<feature type="compositionally biased region" description="Basic and acidic residues" evidence="5">
    <location>
        <begin position="1"/>
        <end position="26"/>
    </location>
</feature>
<evidence type="ECO:0000259" key="7">
    <source>
        <dbReference type="PROSITE" id="PS51935"/>
    </source>
</evidence>
<dbReference type="PROSITE" id="PS51935">
    <property type="entry name" value="NLPC_P60"/>
    <property type="match status" value="1"/>
</dbReference>
<comment type="similarity">
    <text evidence="1">Belongs to the peptidase C40 family.</text>
</comment>
<dbReference type="InterPro" id="IPR051202">
    <property type="entry name" value="Peptidase_C40"/>
</dbReference>
<dbReference type="InterPro" id="IPR038765">
    <property type="entry name" value="Papain-like_cys_pep_sf"/>
</dbReference>
<dbReference type="CDD" id="cd14667">
    <property type="entry name" value="3D_containing_proteins"/>
    <property type="match status" value="1"/>
</dbReference>
<keyword evidence="3 8" id="KW-0378">Hydrolase</keyword>
<proteinExistence type="inferred from homology"/>